<organism evidence="1">
    <name type="scientific">Salmonella enterica</name>
    <name type="common">Salmonella choleraesuis</name>
    <dbReference type="NCBI Taxonomy" id="28901"/>
    <lineage>
        <taxon>Bacteria</taxon>
        <taxon>Pseudomonadati</taxon>
        <taxon>Pseudomonadota</taxon>
        <taxon>Gammaproteobacteria</taxon>
        <taxon>Enterobacterales</taxon>
        <taxon>Enterobacteriaceae</taxon>
        <taxon>Salmonella</taxon>
    </lineage>
</organism>
<accession>A0A744AAG9</accession>
<gene>
    <name evidence="1" type="ORF">G8N60_000346</name>
</gene>
<reference evidence="1" key="1">
    <citation type="journal article" date="2018" name="Genome Biol.">
        <title>SKESA: strategic k-mer extension for scrupulous assemblies.</title>
        <authorList>
            <person name="Souvorov A."/>
            <person name="Agarwala R."/>
            <person name="Lipman D.J."/>
        </authorList>
    </citation>
    <scope>NUCLEOTIDE SEQUENCE</scope>
    <source>
        <strain evidence="1">MA.CIT_D2.25</strain>
    </source>
</reference>
<dbReference type="EMBL" id="DAAUPZ010000001">
    <property type="protein sequence ID" value="HAF2288055.1"/>
    <property type="molecule type" value="Genomic_DNA"/>
</dbReference>
<protein>
    <submittedName>
        <fullName evidence="1">Uncharacterized protein</fullName>
    </submittedName>
</protein>
<name>A0A744AAG9_SALER</name>
<proteinExistence type="predicted"/>
<dbReference type="RefSeq" id="WP_000866357.1">
    <property type="nucleotide sequence ID" value="NZ_JBBMYO010000007.1"/>
</dbReference>
<evidence type="ECO:0000313" key="1">
    <source>
        <dbReference type="EMBL" id="HAF2288055.1"/>
    </source>
</evidence>
<reference evidence="1" key="2">
    <citation type="submission" date="2020-02" db="EMBL/GenBank/DDBJ databases">
        <authorList>
            <consortium name="NCBI Pathogen Detection Project"/>
        </authorList>
    </citation>
    <scope>NUCLEOTIDE SEQUENCE</scope>
    <source>
        <strain evidence="1">MA.CIT_D2.25</strain>
    </source>
</reference>
<sequence length="108" mass="12194">MKVLMVYENVPESTEIYIFDANEDEVNDLKLSHGNYTNANCDESIEKALSRVLVRISDPEHCDNDWLSYCGAVKTDAGKWSKSKVDNSTPIIMKDSDIEMVIITGMIM</sequence>
<comment type="caution">
    <text evidence="1">The sequence shown here is derived from an EMBL/GenBank/DDBJ whole genome shotgun (WGS) entry which is preliminary data.</text>
</comment>
<dbReference type="AlphaFoldDB" id="A0A744AAG9"/>